<accession>A0AAQ3N2E1</accession>
<dbReference type="AlphaFoldDB" id="A0AAQ3N2E1"/>
<organism evidence="1 2">
    <name type="scientific">Vigna mungo</name>
    <name type="common">Black gram</name>
    <name type="synonym">Phaseolus mungo</name>
    <dbReference type="NCBI Taxonomy" id="3915"/>
    <lineage>
        <taxon>Eukaryota</taxon>
        <taxon>Viridiplantae</taxon>
        <taxon>Streptophyta</taxon>
        <taxon>Embryophyta</taxon>
        <taxon>Tracheophyta</taxon>
        <taxon>Spermatophyta</taxon>
        <taxon>Magnoliopsida</taxon>
        <taxon>eudicotyledons</taxon>
        <taxon>Gunneridae</taxon>
        <taxon>Pentapetalae</taxon>
        <taxon>rosids</taxon>
        <taxon>fabids</taxon>
        <taxon>Fabales</taxon>
        <taxon>Fabaceae</taxon>
        <taxon>Papilionoideae</taxon>
        <taxon>50 kb inversion clade</taxon>
        <taxon>NPAAA clade</taxon>
        <taxon>indigoferoid/millettioid clade</taxon>
        <taxon>Phaseoleae</taxon>
        <taxon>Vigna</taxon>
    </lineage>
</organism>
<keyword evidence="2" id="KW-1185">Reference proteome</keyword>
<dbReference type="EMBL" id="CP144693">
    <property type="protein sequence ID" value="WVZ01330.1"/>
    <property type="molecule type" value="Genomic_DNA"/>
</dbReference>
<name>A0AAQ3N2E1_VIGMU</name>
<sequence length="617" mass="68324">MKKLKRFTGLCKKRSHERGCNANARRCCIACAHIVTGLLEVLVFDERKEKAYTVQGLATQAQVLMDGINAASTLHFYFLPITAFLPFNINVLLPSTSANKCSTLSSDVTAINASLRNHCGSRMLCLREHVLVLASMGFSTESPTGLRGCEREETWQIQPLSAHGRSRKMAGLKRCNKEVKHVRLVNAIDEEENSGEALDIVLMRRFDLNGGVDLGQNNVVELELGSGSGLLGRKGLAVATPGGVELDHDEAVLLDDGGEIALLQNDDVLVVHRGLLERLLGGGVEAEEIDKVWSGSEKWARCKVAVTSSGSSRKLRSSSSALSFSLFLLSFGESLSEREGDGGEEKKTILCDAQHCQTREPLSYKDIEHRFRLVYLCVERHLPTVSLALSAKVLAVERHTYRELLVVLALSATAIKADTEHQGSTIERPLETVWGCWEALTLLLGSSNFINDDFAPFGLRKMSHELEMEMRRGGQLEHGAAAKNLGKSYAPFYGYPDTLMVTHSQVEKGEECGNHPVESKLKLDHQNQNASLPLNVDSMVLCEEGKHDRVMELMGQDATADYRVYLVLLNLCDHTRSFELRKRIHELMRRSTFRGDGELSNRLIGMYNKCGSVKDAR</sequence>
<reference evidence="1 2" key="1">
    <citation type="journal article" date="2023" name="Life. Sci Alliance">
        <title>Evolutionary insights into 3D genome organization and epigenetic landscape of Vigna mungo.</title>
        <authorList>
            <person name="Junaid A."/>
            <person name="Singh B."/>
            <person name="Bhatia S."/>
        </authorList>
    </citation>
    <scope>NUCLEOTIDE SEQUENCE [LARGE SCALE GENOMIC DNA]</scope>
    <source>
        <strain evidence="1">Urdbean</strain>
    </source>
</reference>
<gene>
    <name evidence="1" type="ORF">V8G54_027399</name>
</gene>
<proteinExistence type="predicted"/>
<evidence type="ECO:0000313" key="2">
    <source>
        <dbReference type="Proteomes" id="UP001374535"/>
    </source>
</evidence>
<protein>
    <submittedName>
        <fullName evidence="1">Uncharacterized protein</fullName>
    </submittedName>
</protein>
<dbReference type="Proteomes" id="UP001374535">
    <property type="component" value="Chromosome 8"/>
</dbReference>
<evidence type="ECO:0000313" key="1">
    <source>
        <dbReference type="EMBL" id="WVZ01330.1"/>
    </source>
</evidence>